<dbReference type="EMBL" id="FNQV01000002">
    <property type="protein sequence ID" value="SDZ83141.1"/>
    <property type="molecule type" value="Genomic_DNA"/>
</dbReference>
<evidence type="ECO:0000313" key="1">
    <source>
        <dbReference type="EMBL" id="SDZ83141.1"/>
    </source>
</evidence>
<protein>
    <submittedName>
        <fullName evidence="1">Uncharacterized protein</fullName>
    </submittedName>
</protein>
<keyword evidence="2" id="KW-1185">Reference proteome</keyword>
<reference evidence="2" key="1">
    <citation type="submission" date="2016-10" db="EMBL/GenBank/DDBJ databases">
        <authorList>
            <person name="Varghese N."/>
            <person name="Submissions S."/>
        </authorList>
    </citation>
    <scope>NUCLEOTIDE SEQUENCE [LARGE SCALE GENOMIC DNA]</scope>
    <source>
        <strain evidence="2">KPR-1</strain>
    </source>
</reference>
<dbReference type="AlphaFoldDB" id="A0A1H3W8H3"/>
<evidence type="ECO:0000313" key="2">
    <source>
        <dbReference type="Proteomes" id="UP000199288"/>
    </source>
</evidence>
<dbReference type="Proteomes" id="UP000199288">
    <property type="component" value="Unassembled WGS sequence"/>
</dbReference>
<name>A0A1H3W8H3_9ACTO</name>
<organism evidence="1 2">
    <name type="scientific">Bowdeniella nasicola</name>
    <dbReference type="NCBI Taxonomy" id="208480"/>
    <lineage>
        <taxon>Bacteria</taxon>
        <taxon>Bacillati</taxon>
        <taxon>Actinomycetota</taxon>
        <taxon>Actinomycetes</taxon>
        <taxon>Actinomycetales</taxon>
        <taxon>Actinomycetaceae</taxon>
        <taxon>Bowdeniella</taxon>
    </lineage>
</organism>
<accession>A0A1H3W8H3</accession>
<gene>
    <name evidence="1" type="ORF">SAMN02910418_00325</name>
</gene>
<proteinExistence type="predicted"/>
<sequence>MSASRRVCIFGESRSWIVLAFSTCLKFPRAKPTTMFVVPPMTELKQMQPLLVFIGANV</sequence>